<feature type="compositionally biased region" description="Polar residues" evidence="1">
    <location>
        <begin position="74"/>
        <end position="92"/>
    </location>
</feature>
<sequence length="1001" mass="114717">MKGRDDKEQTNPRSIQAPIYPLSGNSRNENSMNPNSPNGSNMPFHSRPVPFLGSGAIIQPTLRHSSPPGLTPIRPQSNLPPHQPWLPTSQYPRISPERPPSQIARPWTQSQMTIVQGTNQMPLQPGHMIRMPDGKLGKVIKTGQNLNQGSPNSLRNLSHNSPPRATQVQKQKTQKPAFRLHQFDFLATANQNQKKDPQNPPKKRKSEKSEKEKGKMNLPDFKRKKKPPKEEKIRSKTNSSLVQNPAPAPATVQKQKPQKAILVEEKPKEIKVRPIPNMEKIEKELLKQNKPRVDEWGPLEIVKQRKFQWPALPEGVEIVWNNSFYQPFNLTKIAVDELEKTLRESVSRDIFDVRRYIEKIIQNSNNFMADPDDKQFQQQFSFQKASKIKIWRCPNSAFIFEDDSHTLRVTVAMCRSVNEWSTKKGKLTENERKTQENGQKPSEKGPKEVVKDQIELKKESQALETGQKMQKIGEKTEEAQEIKEETSFFEENSTLSTLTDDEVPTSPLGSEPNSNAGEEPEKKRAKISKADAKEKLSTIGEIQDSPCMRYLTRQYANKKKDTFIRRGIGENYVCGVCDKLYWKDFHNFQKSHCNERSLYYDENGEFDASPDLTRNISCAFQGLRRLCPGKAVTAQTSIEQILREKRGLKPSSFTNSKIIPEWYHRLFLPSDEFREVMISPQTARHLLEILWGDIREMLLEEIEWEKSSNKDYLDGTFKQLRMRYGKNTVKRVIPGVRETCDRCKTSLFNSHYICTSCGGTICPKCAMKKIPGTDLKKIHHCSFCHNHRTIPDDRNTVLPISFIPIESFKNIYVLLQFIMSSNPSHDVPDVCHPLSTERYLKDKNVIPQELDLVGDINKSQLEELLKLEQRKIDEKMKADLLKDIEKILVDPLSDFESSDSDNDPAISPSGDELSPSDLDKINKIEQRIDSSGKVHSRFKAKVEIIDTKHFRDTPNSVIHLDGKKSKALGFITLHVGRAFCVIFTFFEIFGDNLDNFRNSQV</sequence>
<feature type="region of interest" description="Disordered" evidence="1">
    <location>
        <begin position="188"/>
        <end position="258"/>
    </location>
</feature>
<protein>
    <submittedName>
        <fullName evidence="2">Oidioi.mRNA.OKI2018_I69.chr2.g3989.t1.cds</fullName>
    </submittedName>
</protein>
<feature type="region of interest" description="Disordered" evidence="1">
    <location>
        <begin position="895"/>
        <end position="918"/>
    </location>
</feature>
<dbReference type="InterPro" id="IPR013083">
    <property type="entry name" value="Znf_RING/FYVE/PHD"/>
</dbReference>
<evidence type="ECO:0000256" key="1">
    <source>
        <dbReference type="SAM" id="MobiDB-lite"/>
    </source>
</evidence>
<feature type="region of interest" description="Disordered" evidence="1">
    <location>
        <begin position="425"/>
        <end position="530"/>
    </location>
</feature>
<organism evidence="2 3">
    <name type="scientific">Oikopleura dioica</name>
    <name type="common">Tunicate</name>
    <dbReference type="NCBI Taxonomy" id="34765"/>
    <lineage>
        <taxon>Eukaryota</taxon>
        <taxon>Metazoa</taxon>
        <taxon>Chordata</taxon>
        <taxon>Tunicata</taxon>
        <taxon>Appendicularia</taxon>
        <taxon>Copelata</taxon>
        <taxon>Oikopleuridae</taxon>
        <taxon>Oikopleura</taxon>
    </lineage>
</organism>
<dbReference type="SUPFAM" id="SSF57903">
    <property type="entry name" value="FYVE/PHD zinc finger"/>
    <property type="match status" value="1"/>
</dbReference>
<feature type="compositionally biased region" description="Polar residues" evidence="1">
    <location>
        <begin position="507"/>
        <end position="516"/>
    </location>
</feature>
<dbReference type="EMBL" id="OU015567">
    <property type="protein sequence ID" value="CAG5109456.1"/>
    <property type="molecule type" value="Genomic_DNA"/>
</dbReference>
<proteinExistence type="predicted"/>
<dbReference type="CDD" id="cd00065">
    <property type="entry name" value="FYVE_like_SF"/>
    <property type="match status" value="1"/>
</dbReference>
<accession>A0ABN7SVW6</accession>
<feature type="compositionally biased region" description="Basic and acidic residues" evidence="1">
    <location>
        <begin position="426"/>
        <end position="461"/>
    </location>
</feature>
<feature type="compositionally biased region" description="Basic and acidic residues" evidence="1">
    <location>
        <begin position="1"/>
        <end position="10"/>
    </location>
</feature>
<evidence type="ECO:0000313" key="3">
    <source>
        <dbReference type="Proteomes" id="UP001158576"/>
    </source>
</evidence>
<dbReference type="Gene3D" id="3.30.40.10">
    <property type="entry name" value="Zinc/RING finger domain, C3HC4 (zinc finger)"/>
    <property type="match status" value="1"/>
</dbReference>
<feature type="region of interest" description="Disordered" evidence="1">
    <location>
        <begin position="142"/>
        <end position="175"/>
    </location>
</feature>
<feature type="compositionally biased region" description="Polar residues" evidence="1">
    <location>
        <begin position="489"/>
        <end position="498"/>
    </location>
</feature>
<dbReference type="Proteomes" id="UP001158576">
    <property type="component" value="Chromosome 2"/>
</dbReference>
<gene>
    <name evidence="2" type="ORF">OKIOD_LOCUS12754</name>
</gene>
<reference evidence="2 3" key="1">
    <citation type="submission" date="2021-04" db="EMBL/GenBank/DDBJ databases">
        <authorList>
            <person name="Bliznina A."/>
        </authorList>
    </citation>
    <scope>NUCLEOTIDE SEQUENCE [LARGE SCALE GENOMIC DNA]</scope>
</reference>
<feature type="region of interest" description="Disordered" evidence="1">
    <location>
        <begin position="1"/>
        <end position="103"/>
    </location>
</feature>
<feature type="compositionally biased region" description="Polar residues" evidence="1">
    <location>
        <begin position="142"/>
        <end position="171"/>
    </location>
</feature>
<dbReference type="InterPro" id="IPR011011">
    <property type="entry name" value="Znf_FYVE_PHD"/>
</dbReference>
<evidence type="ECO:0000313" key="2">
    <source>
        <dbReference type="EMBL" id="CAG5109456.1"/>
    </source>
</evidence>
<name>A0ABN7SVW6_OIKDI</name>
<feature type="compositionally biased region" description="Basic and acidic residues" evidence="1">
    <location>
        <begin position="471"/>
        <end position="486"/>
    </location>
</feature>
<keyword evidence="3" id="KW-1185">Reference proteome</keyword>
<feature type="compositionally biased region" description="Low complexity" evidence="1">
    <location>
        <begin position="24"/>
        <end position="43"/>
    </location>
</feature>